<evidence type="ECO:0000313" key="2">
    <source>
        <dbReference type="Proteomes" id="UP000478505"/>
    </source>
</evidence>
<dbReference type="EMBL" id="JAAIKD010000004">
    <property type="protein sequence ID" value="NEV94195.1"/>
    <property type="molecule type" value="Genomic_DNA"/>
</dbReference>
<accession>A0A6B3R5B4</accession>
<dbReference type="Proteomes" id="UP000478505">
    <property type="component" value="Unassembled WGS sequence"/>
</dbReference>
<comment type="caution">
    <text evidence="1">The sequence shown here is derived from an EMBL/GenBank/DDBJ whole genome shotgun (WGS) entry which is preliminary data.</text>
</comment>
<evidence type="ECO:0000313" key="1">
    <source>
        <dbReference type="EMBL" id="NEV94195.1"/>
    </source>
</evidence>
<keyword evidence="2" id="KW-1185">Reference proteome</keyword>
<name>A0A6B3R5B4_9FLAO</name>
<sequence>METSRKAMNEFLRLGVDRLYNIAMIEWWLLKHSDLYKKLAIDHRFIVDERFSSTYLRTEVDKYPNNVRFLEVYDCLDKISKYQRRESFFKNELEIYYKIQHNLTELNLWMKKHFKMWDKSYVLFVVENLYYGELGLNENHIKQTIHLPETKFYKFFIDKSDFENTIEFLFIFEDHFYFNNLIENKFVEGKQDDIYTNN</sequence>
<gene>
    <name evidence="1" type="ORF">G3567_08570</name>
</gene>
<dbReference type="RefSeq" id="WP_164004917.1">
    <property type="nucleotide sequence ID" value="NZ_JAAIKD010000004.1"/>
</dbReference>
<proteinExistence type="predicted"/>
<reference evidence="1 2" key="1">
    <citation type="submission" date="2020-02" db="EMBL/GenBank/DDBJ databases">
        <title>Flavobacteriaceae Psychroflexus bacterium YR1-1, complete genome.</title>
        <authorList>
            <person name="Li Y."/>
            <person name="Wu S."/>
        </authorList>
    </citation>
    <scope>NUCLEOTIDE SEQUENCE [LARGE SCALE GENOMIC DNA]</scope>
    <source>
        <strain evidence="1 2">YR1-1</strain>
    </source>
</reference>
<dbReference type="AlphaFoldDB" id="A0A6B3R5B4"/>
<organism evidence="1 2">
    <name type="scientific">Psychroflexus aurantiacus</name>
    <dbReference type="NCBI Taxonomy" id="2709310"/>
    <lineage>
        <taxon>Bacteria</taxon>
        <taxon>Pseudomonadati</taxon>
        <taxon>Bacteroidota</taxon>
        <taxon>Flavobacteriia</taxon>
        <taxon>Flavobacteriales</taxon>
        <taxon>Flavobacteriaceae</taxon>
        <taxon>Psychroflexus</taxon>
    </lineage>
</organism>
<protein>
    <submittedName>
        <fullName evidence="1">Uncharacterized protein</fullName>
    </submittedName>
</protein>